<evidence type="ECO:0000256" key="6">
    <source>
        <dbReference type="HAMAP-Rule" id="MF_01186"/>
    </source>
</evidence>
<evidence type="ECO:0000256" key="2">
    <source>
        <dbReference type="ARBA" id="ARBA00023136"/>
    </source>
</evidence>
<name>A0A9Q3ZCX6_9GAMM</name>
<dbReference type="GO" id="GO:0043165">
    <property type="term" value="P:Gram-negative-bacterium-type cell outer membrane assembly"/>
    <property type="evidence" value="ECO:0007669"/>
    <property type="project" value="UniProtKB-UniRule"/>
</dbReference>
<keyword evidence="1 6" id="KW-0732">Signal</keyword>
<comment type="function">
    <text evidence="6">Together with LptD, is involved in the assembly of lipopolysaccharide (LPS) at the surface of the outer membrane. Required for the proper assembly of LptD. Binds LPS and may serve as the LPS recognition site at the outer membrane.</text>
</comment>
<evidence type="ECO:0000313" key="7">
    <source>
        <dbReference type="EMBL" id="MCE7507001.1"/>
    </source>
</evidence>
<keyword evidence="3 6" id="KW-0564">Palmitate</keyword>
<dbReference type="KEGG" id="axe:P40_05140"/>
<dbReference type="Pfam" id="PF04390">
    <property type="entry name" value="LptE"/>
    <property type="match status" value="1"/>
</dbReference>
<comment type="subunit">
    <text evidence="6">Component of the lipopolysaccharide transport and assembly complex. Interacts with LptD.</text>
</comment>
<dbReference type="PROSITE" id="PS51257">
    <property type="entry name" value="PROKAR_LIPOPROTEIN"/>
    <property type="match status" value="1"/>
</dbReference>
<comment type="similarity">
    <text evidence="6">Belongs to the LptE lipoprotein family.</text>
</comment>
<gene>
    <name evidence="6 7" type="primary">lptE</name>
    <name evidence="7" type="ORF">LZG35_00015</name>
</gene>
<evidence type="ECO:0000256" key="5">
    <source>
        <dbReference type="ARBA" id="ARBA00023288"/>
    </source>
</evidence>
<comment type="subcellular location">
    <subcellularLocation>
        <location evidence="6">Cell outer membrane</location>
        <topology evidence="6">Lipid-anchor</topology>
    </subcellularLocation>
</comment>
<dbReference type="Gene3D" id="3.30.160.150">
    <property type="entry name" value="Lipoprotein like domain"/>
    <property type="match status" value="1"/>
</dbReference>
<dbReference type="InterPro" id="IPR007485">
    <property type="entry name" value="LPS_assembly_LptE"/>
</dbReference>
<dbReference type="RefSeq" id="WP_022996041.1">
    <property type="nucleotide sequence ID" value="NZ_CBDDTQ010000001.1"/>
</dbReference>
<dbReference type="EMBL" id="JAJVKT010000001">
    <property type="protein sequence ID" value="MCE7507001.1"/>
    <property type="molecule type" value="Genomic_DNA"/>
</dbReference>
<sequence length="167" mass="19284">MTLVPHRTLLLVLATLLLTACSGWQLRGQTHTPQFESVTLAGGAAQLRYTLERELTPLGVLLHNESPYVIKVIDERWDRRTAAVDERGRIAELELHYELVWQLIDRDTQAPLNPPRHIRALRNLAYYPDNITASSDEEEMIRQDLYDDIVYRLINQLADASRKVQRN</sequence>
<protein>
    <recommendedName>
        <fullName evidence="6">LPS-assembly lipoprotein LptE</fullName>
    </recommendedName>
</protein>
<keyword evidence="4 6" id="KW-0998">Cell outer membrane</keyword>
<organism evidence="7 8">
    <name type="scientific">Alloalcanivorax xenomutans</name>
    <dbReference type="NCBI Taxonomy" id="1094342"/>
    <lineage>
        <taxon>Bacteria</taxon>
        <taxon>Pseudomonadati</taxon>
        <taxon>Pseudomonadota</taxon>
        <taxon>Gammaproteobacteria</taxon>
        <taxon>Oceanospirillales</taxon>
        <taxon>Alcanivoracaceae</taxon>
        <taxon>Alloalcanivorax</taxon>
    </lineage>
</organism>
<evidence type="ECO:0000256" key="4">
    <source>
        <dbReference type="ARBA" id="ARBA00023237"/>
    </source>
</evidence>
<evidence type="ECO:0000256" key="3">
    <source>
        <dbReference type="ARBA" id="ARBA00023139"/>
    </source>
</evidence>
<dbReference type="PANTHER" id="PTHR38098:SF1">
    <property type="entry name" value="LPS-ASSEMBLY LIPOPROTEIN LPTE"/>
    <property type="match status" value="1"/>
</dbReference>
<dbReference type="GO" id="GO:0009279">
    <property type="term" value="C:cell outer membrane"/>
    <property type="evidence" value="ECO:0007669"/>
    <property type="project" value="UniProtKB-SubCell"/>
</dbReference>
<dbReference type="GO" id="GO:1990351">
    <property type="term" value="C:transporter complex"/>
    <property type="evidence" value="ECO:0007669"/>
    <property type="project" value="TreeGrafter"/>
</dbReference>
<keyword evidence="2 6" id="KW-0472">Membrane</keyword>
<evidence type="ECO:0000313" key="8">
    <source>
        <dbReference type="Proteomes" id="UP001107961"/>
    </source>
</evidence>
<accession>A0A9Q3ZCX6</accession>
<evidence type="ECO:0000256" key="1">
    <source>
        <dbReference type="ARBA" id="ARBA00022729"/>
    </source>
</evidence>
<keyword evidence="8" id="KW-1185">Reference proteome</keyword>
<dbReference type="HAMAP" id="MF_01186">
    <property type="entry name" value="LPS_assembly_LptE"/>
    <property type="match status" value="1"/>
</dbReference>
<reference evidence="7" key="1">
    <citation type="submission" date="2022-01" db="EMBL/GenBank/DDBJ databases">
        <authorList>
            <person name="Karlyshev A.V."/>
            <person name="Jaspars M."/>
        </authorList>
    </citation>
    <scope>NUCLEOTIDE SEQUENCE</scope>
    <source>
        <strain evidence="7">AGSA3-2</strain>
    </source>
</reference>
<dbReference type="GeneID" id="94685805"/>
<comment type="caution">
    <text evidence="7">The sequence shown here is derived from an EMBL/GenBank/DDBJ whole genome shotgun (WGS) entry which is preliminary data.</text>
</comment>
<dbReference type="GO" id="GO:0015920">
    <property type="term" value="P:lipopolysaccharide transport"/>
    <property type="evidence" value="ECO:0007669"/>
    <property type="project" value="TreeGrafter"/>
</dbReference>
<keyword evidence="5 6" id="KW-0449">Lipoprotein</keyword>
<dbReference type="GO" id="GO:0001530">
    <property type="term" value="F:lipopolysaccharide binding"/>
    <property type="evidence" value="ECO:0007669"/>
    <property type="project" value="TreeGrafter"/>
</dbReference>
<dbReference type="Proteomes" id="UP001107961">
    <property type="component" value="Unassembled WGS sequence"/>
</dbReference>
<proteinExistence type="inferred from homology"/>
<dbReference type="PANTHER" id="PTHR38098">
    <property type="entry name" value="LPS-ASSEMBLY LIPOPROTEIN LPTE"/>
    <property type="match status" value="1"/>
</dbReference>
<dbReference type="AlphaFoldDB" id="A0A9Q3ZCX6"/>